<reference evidence="1 2" key="2">
    <citation type="journal article" date="2016" name="Int. J. Syst. Evol. Microbiol.">
        <title>Flavisolibacter tropicus sp. nov., isolated from tropical soil.</title>
        <authorList>
            <person name="Lee J.J."/>
            <person name="Kang M.S."/>
            <person name="Kim G.S."/>
            <person name="Lee C.S."/>
            <person name="Lim S."/>
            <person name="Lee J."/>
            <person name="Roh S.H."/>
            <person name="Kang H."/>
            <person name="Ha J.M."/>
            <person name="Bae S."/>
            <person name="Jung H.Y."/>
            <person name="Kim M.K."/>
        </authorList>
    </citation>
    <scope>NUCLEOTIDE SEQUENCE [LARGE SCALE GENOMIC DNA]</scope>
    <source>
        <strain evidence="1 2">LCS9</strain>
    </source>
</reference>
<reference evidence="2" key="1">
    <citation type="submission" date="2015-01" db="EMBL/GenBank/DDBJ databases">
        <title>Flavisolibacter sp./LCS9/ whole genome sequencing.</title>
        <authorList>
            <person name="Kim M.K."/>
            <person name="Srinivasan S."/>
            <person name="Lee J.-J."/>
        </authorList>
    </citation>
    <scope>NUCLEOTIDE SEQUENCE [LARGE SCALE GENOMIC DNA]</scope>
    <source>
        <strain evidence="2">LCS9</strain>
    </source>
</reference>
<dbReference type="STRING" id="1492898.SY85_23500"/>
<organism evidence="1 2">
    <name type="scientific">Flavisolibacter tropicus</name>
    <dbReference type="NCBI Taxonomy" id="1492898"/>
    <lineage>
        <taxon>Bacteria</taxon>
        <taxon>Pseudomonadati</taxon>
        <taxon>Bacteroidota</taxon>
        <taxon>Chitinophagia</taxon>
        <taxon>Chitinophagales</taxon>
        <taxon>Chitinophagaceae</taxon>
        <taxon>Flavisolibacter</taxon>
    </lineage>
</organism>
<dbReference type="Proteomes" id="UP000077177">
    <property type="component" value="Chromosome"/>
</dbReference>
<sequence>MRLEEKSKFISENYSSASEHFKRYQTPYFCQKSNLMEEAKQPEQSANSGNAYQFDVSERGDKVTIKAKKSLDPKQAEEDYYSLLKTLLNINSIELEILKHANSSERVGRFLDIDPATLKDKLPLKSTSKINEAIESLHQKGILLKTKYSGLYDLVSPIAEYKKGKSIQLEISMNVDEQ</sequence>
<proteinExistence type="predicted"/>
<dbReference type="KEGG" id="fla:SY85_23500"/>
<evidence type="ECO:0000313" key="2">
    <source>
        <dbReference type="Proteomes" id="UP000077177"/>
    </source>
</evidence>
<accession>A0A172U1X0</accession>
<gene>
    <name evidence="1" type="ORF">SY85_23500</name>
</gene>
<keyword evidence="2" id="KW-1185">Reference proteome</keyword>
<protein>
    <submittedName>
        <fullName evidence="1">Uncharacterized protein</fullName>
    </submittedName>
</protein>
<dbReference type="AlphaFoldDB" id="A0A172U1X0"/>
<name>A0A172U1X0_9BACT</name>
<evidence type="ECO:0000313" key="1">
    <source>
        <dbReference type="EMBL" id="ANE52997.1"/>
    </source>
</evidence>
<dbReference type="EMBL" id="CP011390">
    <property type="protein sequence ID" value="ANE52997.1"/>
    <property type="molecule type" value="Genomic_DNA"/>
</dbReference>